<keyword evidence="1" id="KW-1133">Transmembrane helix</keyword>
<dbReference type="Proteomes" id="UP000002630">
    <property type="component" value="Linkage Group LG11"/>
</dbReference>
<keyword evidence="2" id="KW-0732">Signal</keyword>
<keyword evidence="1" id="KW-0472">Membrane</keyword>
<dbReference type="EMBL" id="FN649736">
    <property type="protein sequence ID" value="CBN78922.1"/>
    <property type="molecule type" value="Genomic_DNA"/>
</dbReference>
<dbReference type="Gene3D" id="2.60.120.260">
    <property type="entry name" value="Galactose-binding domain-like"/>
    <property type="match status" value="1"/>
</dbReference>
<feature type="chain" id="PRO_5003117158" description="F5/8 type C domain-containing protein" evidence="2">
    <location>
        <begin position="26"/>
        <end position="630"/>
    </location>
</feature>
<evidence type="ECO:0000256" key="2">
    <source>
        <dbReference type="SAM" id="SignalP"/>
    </source>
</evidence>
<proteinExistence type="predicted"/>
<keyword evidence="4" id="KW-1185">Reference proteome</keyword>
<name>D8LG23_ECTSI</name>
<gene>
    <name evidence="3" type="ORF">Esi_0155_0057</name>
</gene>
<dbReference type="OrthoDB" id="10381267at2759"/>
<keyword evidence="1" id="KW-0812">Transmembrane</keyword>
<reference evidence="3 4" key="1">
    <citation type="journal article" date="2010" name="Nature">
        <title>The Ectocarpus genome and the independent evolution of multicellularity in brown algae.</title>
        <authorList>
            <person name="Cock J.M."/>
            <person name="Sterck L."/>
            <person name="Rouze P."/>
            <person name="Scornet D."/>
            <person name="Allen A.E."/>
            <person name="Amoutzias G."/>
            <person name="Anthouard V."/>
            <person name="Artiguenave F."/>
            <person name="Aury J.M."/>
            <person name="Badger J.H."/>
            <person name="Beszteri B."/>
            <person name="Billiau K."/>
            <person name="Bonnet E."/>
            <person name="Bothwell J.H."/>
            <person name="Bowler C."/>
            <person name="Boyen C."/>
            <person name="Brownlee C."/>
            <person name="Carrano C.J."/>
            <person name="Charrier B."/>
            <person name="Cho G.Y."/>
            <person name="Coelho S.M."/>
            <person name="Collen J."/>
            <person name="Corre E."/>
            <person name="Da Silva C."/>
            <person name="Delage L."/>
            <person name="Delaroque N."/>
            <person name="Dittami S.M."/>
            <person name="Doulbeau S."/>
            <person name="Elias M."/>
            <person name="Farnham G."/>
            <person name="Gachon C.M."/>
            <person name="Gschloessl B."/>
            <person name="Heesch S."/>
            <person name="Jabbari K."/>
            <person name="Jubin C."/>
            <person name="Kawai H."/>
            <person name="Kimura K."/>
            <person name="Kloareg B."/>
            <person name="Kupper F.C."/>
            <person name="Lang D."/>
            <person name="Le Bail A."/>
            <person name="Leblanc C."/>
            <person name="Lerouge P."/>
            <person name="Lohr M."/>
            <person name="Lopez P.J."/>
            <person name="Martens C."/>
            <person name="Maumus F."/>
            <person name="Michel G."/>
            <person name="Miranda-Saavedra D."/>
            <person name="Morales J."/>
            <person name="Moreau H."/>
            <person name="Motomura T."/>
            <person name="Nagasato C."/>
            <person name="Napoli C.A."/>
            <person name="Nelson D.R."/>
            <person name="Nyvall-Collen P."/>
            <person name="Peters A.F."/>
            <person name="Pommier C."/>
            <person name="Potin P."/>
            <person name="Poulain J."/>
            <person name="Quesneville H."/>
            <person name="Read B."/>
            <person name="Rensing S.A."/>
            <person name="Ritter A."/>
            <person name="Rousvoal S."/>
            <person name="Samanta M."/>
            <person name="Samson G."/>
            <person name="Schroeder D.C."/>
            <person name="Segurens B."/>
            <person name="Strittmatter M."/>
            <person name="Tonon T."/>
            <person name="Tregear J.W."/>
            <person name="Valentin K."/>
            <person name="von Dassow P."/>
            <person name="Yamagishi T."/>
            <person name="Van de Peer Y."/>
            <person name="Wincker P."/>
        </authorList>
    </citation>
    <scope>NUCLEOTIDE SEQUENCE [LARGE SCALE GENOMIC DNA]</scope>
    <source>
        <strain evidence="4">Ec32 / CCAP1310/4</strain>
    </source>
</reference>
<feature type="transmembrane region" description="Helical" evidence="1">
    <location>
        <begin position="597"/>
        <end position="619"/>
    </location>
</feature>
<accession>D8LG23</accession>
<dbReference type="EMBL" id="FN648104">
    <property type="protein sequence ID" value="CBN78922.1"/>
    <property type="molecule type" value="Genomic_DNA"/>
</dbReference>
<evidence type="ECO:0008006" key="5">
    <source>
        <dbReference type="Google" id="ProtNLM"/>
    </source>
</evidence>
<evidence type="ECO:0000256" key="1">
    <source>
        <dbReference type="SAM" id="Phobius"/>
    </source>
</evidence>
<protein>
    <recommendedName>
        <fullName evidence="5">F5/8 type C domain-containing protein</fullName>
    </recommendedName>
</protein>
<sequence length="630" mass="67982">MVRSWTWTGSIGSLLLSLGRHHTGAITVELSEVLAPSAITVDAEWQGSSSFSGTDPISHDCPLSGRCIGELTRDGSLELDSRYDCTRLLESASCGVRYGLIDSAQWDDRTTISSVKIALHPDSVQSFQVGIGQDELEAWEADPDLTAAGEMQEIPGVEGLTGSDLYIYGDMEIGESLRILEVEIYITVDEVEATGVSASTRASVTATASADSVSAMNTLDGDASAASSWTCSSGDEVCEITFDLQAVESLEQLRIAFSEETDAVGGEFSVMVAGESGVFSAVRTGLEADPAGRPVGTDGLQTFGGVRAMARYVKLGVTVPTSGGTIAISEVELRVGEDVPARPVAEKAWLKTTGPLPRAVSSGGSLDPSYDIRLPEDGGCDPPIHFEGCHVFYIKDENMDSRWTCGPLVAGSDRSSWDCELDFSLNYFRYIRQIQIAFYTGDGEHNEFSIEAYTAAGEWVTVVPSAISAEDGSDYQTFDVAVHTNMIRLLPKFGQITDFIGIKEVGNPERTDGVLAPHFGRQDRPAISAGGDPLSFLRCTVCVTVRGYKSMCGKRHRHPETGRGKRNQLHRYALFDHGLSFAIDGLLPMTKNRMENVVLGCMSLAAAALVLHIFIFAYYHRRDPSDETPI</sequence>
<evidence type="ECO:0000313" key="4">
    <source>
        <dbReference type="Proteomes" id="UP000002630"/>
    </source>
</evidence>
<organism evidence="3 4">
    <name type="scientific">Ectocarpus siliculosus</name>
    <name type="common">Brown alga</name>
    <name type="synonym">Conferva siliculosa</name>
    <dbReference type="NCBI Taxonomy" id="2880"/>
    <lineage>
        <taxon>Eukaryota</taxon>
        <taxon>Sar</taxon>
        <taxon>Stramenopiles</taxon>
        <taxon>Ochrophyta</taxon>
        <taxon>PX clade</taxon>
        <taxon>Phaeophyceae</taxon>
        <taxon>Ectocarpales</taxon>
        <taxon>Ectocarpaceae</taxon>
        <taxon>Ectocarpus</taxon>
    </lineage>
</organism>
<evidence type="ECO:0000313" key="3">
    <source>
        <dbReference type="EMBL" id="CBN78922.1"/>
    </source>
</evidence>
<feature type="signal peptide" evidence="2">
    <location>
        <begin position="1"/>
        <end position="25"/>
    </location>
</feature>
<dbReference type="InParanoid" id="D8LG23"/>
<dbReference type="AlphaFoldDB" id="D8LG23"/>